<accession>A0A212F8T6</accession>
<name>A0A212F8T6_DANPL</name>
<comment type="caution">
    <text evidence="1">The sequence shown here is derived from an EMBL/GenBank/DDBJ whole genome shotgun (WGS) entry which is preliminary data.</text>
</comment>
<dbReference type="Pfam" id="PF14223">
    <property type="entry name" value="Retrotran_gag_2"/>
    <property type="match status" value="1"/>
</dbReference>
<evidence type="ECO:0000313" key="1">
    <source>
        <dbReference type="EMBL" id="OWR50147.1"/>
    </source>
</evidence>
<organism evidence="1 2">
    <name type="scientific">Danaus plexippus plexippus</name>
    <dbReference type="NCBI Taxonomy" id="278856"/>
    <lineage>
        <taxon>Eukaryota</taxon>
        <taxon>Metazoa</taxon>
        <taxon>Ecdysozoa</taxon>
        <taxon>Arthropoda</taxon>
        <taxon>Hexapoda</taxon>
        <taxon>Insecta</taxon>
        <taxon>Pterygota</taxon>
        <taxon>Neoptera</taxon>
        <taxon>Endopterygota</taxon>
        <taxon>Lepidoptera</taxon>
        <taxon>Glossata</taxon>
        <taxon>Ditrysia</taxon>
        <taxon>Papilionoidea</taxon>
        <taxon>Nymphalidae</taxon>
        <taxon>Danainae</taxon>
        <taxon>Danaini</taxon>
        <taxon>Danaina</taxon>
        <taxon>Danaus</taxon>
        <taxon>Danaus</taxon>
    </lineage>
</organism>
<dbReference type="STRING" id="278856.A0A212F8T6"/>
<dbReference type="PANTHER" id="PTHR46954">
    <property type="entry name" value="C2H2-TYPE DOMAIN-CONTAINING PROTEIN"/>
    <property type="match status" value="1"/>
</dbReference>
<gene>
    <name evidence="1" type="ORF">KGM_204953</name>
</gene>
<proteinExistence type="predicted"/>
<dbReference type="KEGG" id="dpl:KGM_204953"/>
<dbReference type="InParanoid" id="A0A212F8T6"/>
<sequence length="480" mass="54005">MIALFSKNPEAAKSLPPRAISGRPRLEEEQSELLKTINDLALFVASAEELVRTVHSLSELTEKFIELGFNVSRSATYIRLLPRRTDTREAKRHVLTVPVKLSRPEAGHHKEHQDQYFSVASIRLLETVTSILGPDSVSFLSQDDKARFPIGLTAANKQAPLLTHVEYKISLPDHDFIISAKHKLIPCVYASCEVKPNEMGRPEAVSYIGPIYIAIRSGKHSSSTATSNAQDLDALLTLEPSFNIMKNDDCKVKPILIISSDGGPDENPRFRKVIAHSKEHFKNMIWTKLCIDGQEVIARYIDPNDDISNVPDFPNEEWYTEHSQNIDVLPIMHELCKRTKCDLQGLSRDELPSFCVQATTDDETAFTKSDDTKARTKIILLVDPINYIHIQEARTSEQVWNNLSKAFDDSGLTRKVGLLLELITTDLESCGNVENYVNMVITCAHKLRNIGFQVDDEWLGTLFLVGLLESGHGKLRYDQK</sequence>
<reference evidence="1 2" key="1">
    <citation type="journal article" date="2011" name="Cell">
        <title>The monarch butterfly genome yields insights into long-distance migration.</title>
        <authorList>
            <person name="Zhan S."/>
            <person name="Merlin C."/>
            <person name="Boore J.L."/>
            <person name="Reppert S.M."/>
        </authorList>
    </citation>
    <scope>NUCLEOTIDE SEQUENCE [LARGE SCALE GENOMIC DNA]</scope>
    <source>
        <strain evidence="1">F-2</strain>
    </source>
</reference>
<dbReference type="Proteomes" id="UP000007151">
    <property type="component" value="Unassembled WGS sequence"/>
</dbReference>
<dbReference type="EMBL" id="AGBW02009679">
    <property type="protein sequence ID" value="OWR50147.1"/>
    <property type="molecule type" value="Genomic_DNA"/>
</dbReference>
<dbReference type="AlphaFoldDB" id="A0A212F8T6"/>
<dbReference type="PANTHER" id="PTHR46954:SF1">
    <property type="entry name" value="C2H2-TYPE DOMAIN-CONTAINING PROTEIN"/>
    <property type="match status" value="1"/>
</dbReference>
<evidence type="ECO:0000313" key="2">
    <source>
        <dbReference type="Proteomes" id="UP000007151"/>
    </source>
</evidence>
<keyword evidence="2" id="KW-1185">Reference proteome</keyword>
<protein>
    <submittedName>
        <fullName evidence="1">Uncharacterized protein</fullName>
    </submittedName>
</protein>